<dbReference type="Proteomes" id="UP000308230">
    <property type="component" value="Unassembled WGS sequence"/>
</dbReference>
<keyword evidence="3" id="KW-0378">Hydrolase</keyword>
<keyword evidence="7" id="KW-1185">Reference proteome</keyword>
<dbReference type="InterPro" id="IPR011659">
    <property type="entry name" value="WD40"/>
</dbReference>
<evidence type="ECO:0000256" key="1">
    <source>
        <dbReference type="ARBA" id="ARBA00010040"/>
    </source>
</evidence>
<protein>
    <submittedName>
        <fullName evidence="6">S9 family peptidase</fullName>
    </submittedName>
</protein>
<dbReference type="Gene3D" id="3.40.50.1820">
    <property type="entry name" value="alpha/beta hydrolase"/>
    <property type="match status" value="1"/>
</dbReference>
<dbReference type="OrthoDB" id="108903at2"/>
<dbReference type="SUPFAM" id="SSF53474">
    <property type="entry name" value="alpha/beta-Hydrolases"/>
    <property type="match status" value="1"/>
</dbReference>
<gene>
    <name evidence="6" type="ORF">FCL54_05240</name>
</gene>
<dbReference type="Gene3D" id="2.120.10.30">
    <property type="entry name" value="TolB, C-terminal domain"/>
    <property type="match status" value="2"/>
</dbReference>
<evidence type="ECO:0000313" key="6">
    <source>
        <dbReference type="EMBL" id="TLS38541.1"/>
    </source>
</evidence>
<evidence type="ECO:0000256" key="3">
    <source>
        <dbReference type="ARBA" id="ARBA00022801"/>
    </source>
</evidence>
<sequence length="670" mass="75449">MTVTSEIWKQKNKIDSETLYDLKFVGDPQLSPCGQKVAYIKTTINDEKDYESHLFVYDRKTGESNQWTFGASRNQSPRWAATGEKLAFVSNRSGKNQIWIISAGGGEATQLTNLKNGASNPVWRPDNKALLFVSPLEEGETLETTEEHDKKAELQPLIVDKLQYKADGRGFLDNKKNQLILIDLKTKQMEQLTSGPYNHSDPTWSPDGSAVAYARDREDEPGSYFLSDLFIKPIGEEAYRVNDEEGVFSKPNWSPDGDALSYIGHLLEYDGATLNRVWVTALDSKETRCLTADVDLECTDVLISDMHWANPSPGAVWKKDGLGVYFQGSENGNTNIYYASLAGGVSKTVGGKRHVYAFNYLPLLDEAIIGISDPTNIGDLYSVSFKTSEEQRLTHSNQVFLQETETSSPEEFHYITNDGYEIQGWLMKPAGFDPAKRYPLVLEIHGGPHMMYGNSFVHEFQLLASKGFVVLYTNPRGSLGYGQQFVDACRGDYGGGDYEDLMAGVDFVLANYGIIDEEKLFVTGGSYGGFMTNWIVGKTNRFKAAVTQRSISNWQSFYGVSDIGYFFANWEIGSHLTDDPEKLWEHSPLKYVDQIETPLLILHGEKDYRCPVEQAEQLFIALKHQNKVTRFVRFPESDHNLSRTGAPTLRVERLNQIAGWFEDYLERGQQ</sequence>
<dbReference type="PANTHER" id="PTHR42776">
    <property type="entry name" value="SERINE PEPTIDASE S9 FAMILY MEMBER"/>
    <property type="match status" value="1"/>
</dbReference>
<dbReference type="InterPro" id="IPR001375">
    <property type="entry name" value="Peptidase_S9_cat"/>
</dbReference>
<comment type="similarity">
    <text evidence="1">Belongs to the peptidase S9C family.</text>
</comment>
<organism evidence="6 7">
    <name type="scientific">Exobacillus caeni</name>
    <dbReference type="NCBI Taxonomy" id="2574798"/>
    <lineage>
        <taxon>Bacteria</taxon>
        <taxon>Bacillati</taxon>
        <taxon>Bacillota</taxon>
        <taxon>Bacilli</taxon>
        <taxon>Bacillales</taxon>
        <taxon>Guptibacillaceae</taxon>
        <taxon>Exobacillus</taxon>
    </lineage>
</organism>
<dbReference type="PANTHER" id="PTHR42776:SF27">
    <property type="entry name" value="DIPEPTIDYL PEPTIDASE FAMILY MEMBER 6"/>
    <property type="match status" value="1"/>
</dbReference>
<accession>A0A5R9F699</accession>
<dbReference type="Pfam" id="PF00326">
    <property type="entry name" value="Peptidase_S9"/>
    <property type="match status" value="1"/>
</dbReference>
<dbReference type="RefSeq" id="WP_138123922.1">
    <property type="nucleotide sequence ID" value="NZ_SWLG01000003.1"/>
</dbReference>
<dbReference type="InterPro" id="IPR029058">
    <property type="entry name" value="AB_hydrolase_fold"/>
</dbReference>
<dbReference type="GO" id="GO:0004252">
    <property type="term" value="F:serine-type endopeptidase activity"/>
    <property type="evidence" value="ECO:0007669"/>
    <property type="project" value="TreeGrafter"/>
</dbReference>
<evidence type="ECO:0000259" key="5">
    <source>
        <dbReference type="Pfam" id="PF00326"/>
    </source>
</evidence>
<dbReference type="GO" id="GO:0006508">
    <property type="term" value="P:proteolysis"/>
    <property type="evidence" value="ECO:0007669"/>
    <property type="project" value="UniProtKB-KW"/>
</dbReference>
<proteinExistence type="inferred from homology"/>
<keyword evidence="4" id="KW-0720">Serine protease</keyword>
<name>A0A5R9F699_9BACL</name>
<evidence type="ECO:0000256" key="4">
    <source>
        <dbReference type="ARBA" id="ARBA00022825"/>
    </source>
</evidence>
<dbReference type="EMBL" id="SWLG01000003">
    <property type="protein sequence ID" value="TLS38541.1"/>
    <property type="molecule type" value="Genomic_DNA"/>
</dbReference>
<dbReference type="Pfam" id="PF07676">
    <property type="entry name" value="PD40"/>
    <property type="match status" value="2"/>
</dbReference>
<keyword evidence="2" id="KW-0645">Protease</keyword>
<dbReference type="SUPFAM" id="SSF82171">
    <property type="entry name" value="DPP6 N-terminal domain-like"/>
    <property type="match status" value="1"/>
</dbReference>
<reference evidence="6 7" key="1">
    <citation type="submission" date="2019-04" db="EMBL/GenBank/DDBJ databases">
        <title>Bacillus caeni sp. nov., a bacterium isolated from mangrove sediment.</title>
        <authorList>
            <person name="Huang H."/>
            <person name="Mo K."/>
            <person name="Hu Y."/>
        </authorList>
    </citation>
    <scope>NUCLEOTIDE SEQUENCE [LARGE SCALE GENOMIC DNA]</scope>
    <source>
        <strain evidence="6 7">HB172195</strain>
    </source>
</reference>
<dbReference type="AlphaFoldDB" id="A0A5R9F699"/>
<evidence type="ECO:0000256" key="2">
    <source>
        <dbReference type="ARBA" id="ARBA00022670"/>
    </source>
</evidence>
<evidence type="ECO:0000313" key="7">
    <source>
        <dbReference type="Proteomes" id="UP000308230"/>
    </source>
</evidence>
<comment type="caution">
    <text evidence="6">The sequence shown here is derived from an EMBL/GenBank/DDBJ whole genome shotgun (WGS) entry which is preliminary data.</text>
</comment>
<feature type="domain" description="Peptidase S9 prolyl oligopeptidase catalytic" evidence="5">
    <location>
        <begin position="455"/>
        <end position="666"/>
    </location>
</feature>
<dbReference type="InterPro" id="IPR011042">
    <property type="entry name" value="6-blade_b-propeller_TolB-like"/>
</dbReference>
<dbReference type="FunFam" id="3.40.50.1820:FF:000028">
    <property type="entry name" value="S9 family peptidase"/>
    <property type="match status" value="1"/>
</dbReference>